<dbReference type="Pfam" id="PF07929">
    <property type="entry name" value="PRiA4_ORF3"/>
    <property type="match status" value="1"/>
</dbReference>
<dbReference type="PANTHER" id="PTHR41878">
    <property type="entry name" value="LEXA REPRESSOR-RELATED"/>
    <property type="match status" value="1"/>
</dbReference>
<name>A0ABW0TZX1_9BACL</name>
<evidence type="ECO:0000313" key="2">
    <source>
        <dbReference type="EMBL" id="MFC5604312.1"/>
    </source>
</evidence>
<proteinExistence type="predicted"/>
<dbReference type="Gene3D" id="3.10.290.30">
    <property type="entry name" value="MM3350-like"/>
    <property type="match status" value="1"/>
</dbReference>
<dbReference type="InterPro" id="IPR024047">
    <property type="entry name" value="MM3350-like_sf"/>
</dbReference>
<organism evidence="2 3">
    <name type="scientific">Sporosarcina koreensis</name>
    <dbReference type="NCBI Taxonomy" id="334735"/>
    <lineage>
        <taxon>Bacteria</taxon>
        <taxon>Bacillati</taxon>
        <taxon>Bacillota</taxon>
        <taxon>Bacilli</taxon>
        <taxon>Bacillales</taxon>
        <taxon>Caryophanaceae</taxon>
        <taxon>Sporosarcina</taxon>
    </lineage>
</organism>
<evidence type="ECO:0000259" key="1">
    <source>
        <dbReference type="Pfam" id="PF07929"/>
    </source>
</evidence>
<dbReference type="InterPro" id="IPR012912">
    <property type="entry name" value="Plasmid_pRiA4b_Orf3-like"/>
</dbReference>
<dbReference type="SUPFAM" id="SSF159941">
    <property type="entry name" value="MM3350-like"/>
    <property type="match status" value="1"/>
</dbReference>
<dbReference type="EMBL" id="JBHSNP010000027">
    <property type="protein sequence ID" value="MFC5604312.1"/>
    <property type="molecule type" value="Genomic_DNA"/>
</dbReference>
<protein>
    <submittedName>
        <fullName evidence="2">Plasmid pRiA4b ORF-3 family protein</fullName>
    </submittedName>
</protein>
<comment type="caution">
    <text evidence="2">The sequence shown here is derived from an EMBL/GenBank/DDBJ whole genome shotgun (WGS) entry which is preliminary data.</text>
</comment>
<feature type="domain" description="Plasmid pRiA4b Orf3-like" evidence="1">
    <location>
        <begin position="3"/>
        <end position="184"/>
    </location>
</feature>
<dbReference type="RefSeq" id="WP_381445937.1">
    <property type="nucleotide sequence ID" value="NZ_JBHSNP010000027.1"/>
</dbReference>
<dbReference type="Proteomes" id="UP001596071">
    <property type="component" value="Unassembled WGS sequence"/>
</dbReference>
<sequence length="217" mass="25684">MKAYIVKLAFEDISPLIWRRVVLPAGATFNRLHEMIQNVTNFQSKYIDEPYHYFDIEVDGLFITNNPLIHEEYGKQFNGLTLKRPSHLKFDKYLEAEGQFLYRYDSGDDWRITVDLEEIVEDYYFGFPTVLMGEGTAPPEDVGGPPGYAHFMSVYHDATHPDYLEMHAWAEGQYYKPFDIDAINKSIKYMKYKKTEWDRIDHENYYVKSDKYRGPKQ</sequence>
<keyword evidence="3" id="KW-1185">Reference proteome</keyword>
<evidence type="ECO:0000313" key="3">
    <source>
        <dbReference type="Proteomes" id="UP001596071"/>
    </source>
</evidence>
<reference evidence="3" key="1">
    <citation type="journal article" date="2019" name="Int. J. Syst. Evol. Microbiol.">
        <title>The Global Catalogue of Microorganisms (GCM) 10K type strain sequencing project: providing services to taxonomists for standard genome sequencing and annotation.</title>
        <authorList>
            <consortium name="The Broad Institute Genomics Platform"/>
            <consortium name="The Broad Institute Genome Sequencing Center for Infectious Disease"/>
            <person name="Wu L."/>
            <person name="Ma J."/>
        </authorList>
    </citation>
    <scope>NUCLEOTIDE SEQUENCE [LARGE SCALE GENOMIC DNA]</scope>
    <source>
        <strain evidence="3">KACC 11299</strain>
    </source>
</reference>
<accession>A0ABW0TZX1</accession>
<dbReference type="PANTHER" id="PTHR41878:SF1">
    <property type="entry name" value="TNPR PROTEIN"/>
    <property type="match status" value="1"/>
</dbReference>
<gene>
    <name evidence="2" type="ORF">ACFPTP_13865</name>
</gene>